<dbReference type="EMBL" id="JBIASD010000003">
    <property type="protein sequence ID" value="MFF3665095.1"/>
    <property type="molecule type" value="Genomic_DNA"/>
</dbReference>
<dbReference type="SUPFAM" id="SSF56112">
    <property type="entry name" value="Protein kinase-like (PK-like)"/>
    <property type="match status" value="1"/>
</dbReference>
<dbReference type="InterPro" id="IPR011009">
    <property type="entry name" value="Kinase-like_dom_sf"/>
</dbReference>
<evidence type="ECO:0000313" key="2">
    <source>
        <dbReference type="Proteomes" id="UP001602013"/>
    </source>
</evidence>
<comment type="caution">
    <text evidence="1">The sequence shown here is derived from an EMBL/GenBank/DDBJ whole genome shotgun (WGS) entry which is preliminary data.</text>
</comment>
<evidence type="ECO:0008006" key="3">
    <source>
        <dbReference type="Google" id="ProtNLM"/>
    </source>
</evidence>
<organism evidence="1 2">
    <name type="scientific">Microtetraspora malaysiensis</name>
    <dbReference type="NCBI Taxonomy" id="161358"/>
    <lineage>
        <taxon>Bacteria</taxon>
        <taxon>Bacillati</taxon>
        <taxon>Actinomycetota</taxon>
        <taxon>Actinomycetes</taxon>
        <taxon>Streptosporangiales</taxon>
        <taxon>Streptosporangiaceae</taxon>
        <taxon>Microtetraspora</taxon>
    </lineage>
</organism>
<gene>
    <name evidence="1" type="ORF">ACFYXI_05825</name>
</gene>
<sequence>MSDAETRLRYLHEVIGLLYPPSATTTERTVLPHRLVPRRLVPRTRWHAVLGRGGRVPVPDGPDTIETYLGEVFGHPIRAELRVRPARRANRKPILSAHAATDRTTREPLGFVKIGDSERARALIRHESATLRMLADRPLKIIAVPVVLHHGVWHGMDVLVLSPLPVTSAAAPPALLDAAVAEIASLGGDAPPGGAPLPPGGHPDGHAWHGDFAPWNVSPATDGRLLVWDWERFGTGVPLGFDALHHFLHRALRRMGPVSATRACLARAVPLLAPFGLSAAEARRTAARYLITLADRHDRDGHEPLGPASTWLNPLVDYLEPLL</sequence>
<protein>
    <recommendedName>
        <fullName evidence="3">Aminoglycoside phosphotransferase domain-containing protein</fullName>
    </recommendedName>
</protein>
<dbReference type="Proteomes" id="UP001602013">
    <property type="component" value="Unassembled WGS sequence"/>
</dbReference>
<keyword evidence="2" id="KW-1185">Reference proteome</keyword>
<evidence type="ECO:0000313" key="1">
    <source>
        <dbReference type="EMBL" id="MFF3665095.1"/>
    </source>
</evidence>
<reference evidence="1 2" key="1">
    <citation type="submission" date="2024-10" db="EMBL/GenBank/DDBJ databases">
        <title>The Natural Products Discovery Center: Release of the First 8490 Sequenced Strains for Exploring Actinobacteria Biosynthetic Diversity.</title>
        <authorList>
            <person name="Kalkreuter E."/>
            <person name="Kautsar S.A."/>
            <person name="Yang D."/>
            <person name="Bader C.D."/>
            <person name="Teijaro C.N."/>
            <person name="Fluegel L."/>
            <person name="Davis C.M."/>
            <person name="Simpson J.R."/>
            <person name="Lauterbach L."/>
            <person name="Steele A.D."/>
            <person name="Gui C."/>
            <person name="Meng S."/>
            <person name="Li G."/>
            <person name="Viehrig K."/>
            <person name="Ye F."/>
            <person name="Su P."/>
            <person name="Kiefer A.F."/>
            <person name="Nichols A."/>
            <person name="Cepeda A.J."/>
            <person name="Yan W."/>
            <person name="Fan B."/>
            <person name="Jiang Y."/>
            <person name="Adhikari A."/>
            <person name="Zheng C.-J."/>
            <person name="Schuster L."/>
            <person name="Cowan T.M."/>
            <person name="Smanski M.J."/>
            <person name="Chevrette M.G."/>
            <person name="De Carvalho L.P.S."/>
            <person name="Shen B."/>
        </authorList>
    </citation>
    <scope>NUCLEOTIDE SEQUENCE [LARGE SCALE GENOMIC DNA]</scope>
    <source>
        <strain evidence="1 2">NPDC002173</strain>
    </source>
</reference>
<name>A0ABW6SJF2_9ACTN</name>
<dbReference type="RefSeq" id="WP_387409111.1">
    <property type="nucleotide sequence ID" value="NZ_JBIASD010000003.1"/>
</dbReference>
<accession>A0ABW6SJF2</accession>
<proteinExistence type="predicted"/>